<feature type="domain" description="UvrD-like helicase ATP-binding" evidence="6">
    <location>
        <begin position="2"/>
        <end position="150"/>
    </location>
</feature>
<evidence type="ECO:0000313" key="8">
    <source>
        <dbReference type="Proteomes" id="UP000824229"/>
    </source>
</evidence>
<dbReference type="GO" id="GO:0003677">
    <property type="term" value="F:DNA binding"/>
    <property type="evidence" value="ECO:0007669"/>
    <property type="project" value="InterPro"/>
</dbReference>
<evidence type="ECO:0000256" key="1">
    <source>
        <dbReference type="ARBA" id="ARBA00022741"/>
    </source>
</evidence>
<name>A0A9E2K9Z5_9FIRM</name>
<feature type="non-terminal residue" evidence="7">
    <location>
        <position position="150"/>
    </location>
</feature>
<dbReference type="Pfam" id="PF00580">
    <property type="entry name" value="UvrD-helicase"/>
    <property type="match status" value="1"/>
</dbReference>
<organism evidence="7 8">
    <name type="scientific">Candidatus Cellulosilyticum pullistercoris</name>
    <dbReference type="NCBI Taxonomy" id="2838521"/>
    <lineage>
        <taxon>Bacteria</taxon>
        <taxon>Bacillati</taxon>
        <taxon>Bacillota</taxon>
        <taxon>Clostridia</taxon>
        <taxon>Lachnospirales</taxon>
        <taxon>Cellulosilyticaceae</taxon>
        <taxon>Cellulosilyticum</taxon>
    </lineage>
</organism>
<dbReference type="EMBL" id="JAHLFQ010000068">
    <property type="protein sequence ID" value="MBU3803814.1"/>
    <property type="molecule type" value="Genomic_DNA"/>
</dbReference>
<dbReference type="PANTHER" id="PTHR11070:SF48">
    <property type="entry name" value="ATP-DEPENDENT HELICASE_NUCLEASE SUBUNIT A"/>
    <property type="match status" value="1"/>
</dbReference>
<keyword evidence="1 5" id="KW-0547">Nucleotide-binding</keyword>
<dbReference type="PANTHER" id="PTHR11070">
    <property type="entry name" value="UVRD / RECB / PCRA DNA HELICASE FAMILY MEMBER"/>
    <property type="match status" value="1"/>
</dbReference>
<proteinExistence type="predicted"/>
<comment type="caution">
    <text evidence="7">The sequence shown here is derived from an EMBL/GenBank/DDBJ whole genome shotgun (WGS) entry which is preliminary data.</text>
</comment>
<evidence type="ECO:0000259" key="6">
    <source>
        <dbReference type="PROSITE" id="PS51198"/>
    </source>
</evidence>
<dbReference type="Gene3D" id="3.40.50.300">
    <property type="entry name" value="P-loop containing nucleotide triphosphate hydrolases"/>
    <property type="match status" value="1"/>
</dbReference>
<evidence type="ECO:0000256" key="5">
    <source>
        <dbReference type="PROSITE-ProRule" id="PRU00560"/>
    </source>
</evidence>
<accession>A0A9E2K9Z5</accession>
<dbReference type="InterPro" id="IPR027417">
    <property type="entry name" value="P-loop_NTPase"/>
</dbReference>
<dbReference type="GO" id="GO:0016787">
    <property type="term" value="F:hydrolase activity"/>
    <property type="evidence" value="ECO:0007669"/>
    <property type="project" value="UniProtKB-UniRule"/>
</dbReference>
<evidence type="ECO:0000256" key="4">
    <source>
        <dbReference type="ARBA" id="ARBA00022840"/>
    </source>
</evidence>
<keyword evidence="4 5" id="KW-0067">ATP-binding</keyword>
<dbReference type="SUPFAM" id="SSF52540">
    <property type="entry name" value="P-loop containing nucleoside triphosphate hydrolases"/>
    <property type="match status" value="1"/>
</dbReference>
<dbReference type="GO" id="GO:0000725">
    <property type="term" value="P:recombinational repair"/>
    <property type="evidence" value="ECO:0007669"/>
    <property type="project" value="TreeGrafter"/>
</dbReference>
<dbReference type="GO" id="GO:0033202">
    <property type="term" value="C:DNA helicase complex"/>
    <property type="evidence" value="ECO:0007669"/>
    <property type="project" value="TreeGrafter"/>
</dbReference>
<reference evidence="7" key="2">
    <citation type="submission" date="2021-04" db="EMBL/GenBank/DDBJ databases">
        <authorList>
            <person name="Gilroy R."/>
        </authorList>
    </citation>
    <scope>NUCLEOTIDE SEQUENCE</scope>
    <source>
        <strain evidence="7">B5-657</strain>
    </source>
</reference>
<evidence type="ECO:0000256" key="2">
    <source>
        <dbReference type="ARBA" id="ARBA00022801"/>
    </source>
</evidence>
<keyword evidence="3 5" id="KW-0347">Helicase</keyword>
<dbReference type="GO" id="GO:0043138">
    <property type="term" value="F:3'-5' DNA helicase activity"/>
    <property type="evidence" value="ECO:0007669"/>
    <property type="project" value="TreeGrafter"/>
</dbReference>
<dbReference type="PROSITE" id="PS51198">
    <property type="entry name" value="UVRD_HELICASE_ATP_BIND"/>
    <property type="match status" value="1"/>
</dbReference>
<reference evidence="7" key="1">
    <citation type="journal article" date="2021" name="PeerJ">
        <title>Extensive microbial diversity within the chicken gut microbiome revealed by metagenomics and culture.</title>
        <authorList>
            <person name="Gilroy R."/>
            <person name="Ravi A."/>
            <person name="Getino M."/>
            <person name="Pursley I."/>
            <person name="Horton D.L."/>
            <person name="Alikhan N.F."/>
            <person name="Baker D."/>
            <person name="Gharbi K."/>
            <person name="Hall N."/>
            <person name="Watson M."/>
            <person name="Adriaenssens E.M."/>
            <person name="Foster-Nyarko E."/>
            <person name="Jarju S."/>
            <person name="Secka A."/>
            <person name="Antonio M."/>
            <person name="Oren A."/>
            <person name="Chaudhuri R.R."/>
            <person name="La Ragione R."/>
            <person name="Hildebrand F."/>
            <person name="Pallen M.J."/>
        </authorList>
    </citation>
    <scope>NUCLEOTIDE SEQUENCE</scope>
    <source>
        <strain evidence="7">B5-657</strain>
    </source>
</reference>
<sequence length="150" mass="16793">MPSWTPMQKAAIGQRNANILVSAAAGSGKTAVLTERVLNRILGNELEAPIELDRFLIVTFTSAAAQEMKERITHKLSSMISDLSEEAEENRVQLDYLERQMALVPQASISTIHSFCLKTIKSYFNRLEIDPNIKVGNEAELSMMRNEILE</sequence>
<evidence type="ECO:0000313" key="7">
    <source>
        <dbReference type="EMBL" id="MBU3803814.1"/>
    </source>
</evidence>
<gene>
    <name evidence="7" type="ORF">H9872_03515</name>
</gene>
<dbReference type="GO" id="GO:0005829">
    <property type="term" value="C:cytosol"/>
    <property type="evidence" value="ECO:0007669"/>
    <property type="project" value="TreeGrafter"/>
</dbReference>
<evidence type="ECO:0000256" key="3">
    <source>
        <dbReference type="ARBA" id="ARBA00022806"/>
    </source>
</evidence>
<keyword evidence="2 5" id="KW-0378">Hydrolase</keyword>
<protein>
    <submittedName>
        <fullName evidence="7">UvrD-helicase domain-containing protein</fullName>
    </submittedName>
</protein>
<feature type="binding site" evidence="5">
    <location>
        <begin position="23"/>
        <end position="30"/>
    </location>
    <ligand>
        <name>ATP</name>
        <dbReference type="ChEBI" id="CHEBI:30616"/>
    </ligand>
</feature>
<dbReference type="Proteomes" id="UP000824229">
    <property type="component" value="Unassembled WGS sequence"/>
</dbReference>
<dbReference type="InterPro" id="IPR000212">
    <property type="entry name" value="DNA_helicase_UvrD/REP"/>
</dbReference>
<dbReference type="GO" id="GO:0005524">
    <property type="term" value="F:ATP binding"/>
    <property type="evidence" value="ECO:0007669"/>
    <property type="project" value="UniProtKB-UniRule"/>
</dbReference>
<dbReference type="AlphaFoldDB" id="A0A9E2K9Z5"/>
<dbReference type="InterPro" id="IPR014016">
    <property type="entry name" value="UvrD-like_ATP-bd"/>
</dbReference>